<dbReference type="InterPro" id="IPR006146">
    <property type="entry name" value="5'-Nucleotdase_CS"/>
</dbReference>
<dbReference type="Pfam" id="PF00149">
    <property type="entry name" value="Metallophos"/>
    <property type="match status" value="1"/>
</dbReference>
<dbReference type="GO" id="GO:0030288">
    <property type="term" value="C:outer membrane-bounded periplasmic space"/>
    <property type="evidence" value="ECO:0007669"/>
    <property type="project" value="TreeGrafter"/>
</dbReference>
<keyword evidence="3" id="KW-0547">Nucleotide-binding</keyword>
<dbReference type="PANTHER" id="PTHR11575">
    <property type="entry name" value="5'-NUCLEOTIDASE-RELATED"/>
    <property type="match status" value="1"/>
</dbReference>
<evidence type="ECO:0000256" key="2">
    <source>
        <dbReference type="ARBA" id="ARBA00022729"/>
    </source>
</evidence>
<evidence type="ECO:0000259" key="5">
    <source>
        <dbReference type="Pfam" id="PF02872"/>
    </source>
</evidence>
<dbReference type="GO" id="GO:0016788">
    <property type="term" value="F:hydrolase activity, acting on ester bonds"/>
    <property type="evidence" value="ECO:0007669"/>
    <property type="project" value="InterPro"/>
</dbReference>
<keyword evidence="2" id="KW-0732">Signal</keyword>
<comment type="similarity">
    <text evidence="1 3">Belongs to the 5'-nucleotidase family.</text>
</comment>
<dbReference type="PANTHER" id="PTHR11575:SF24">
    <property type="entry name" value="5'-NUCLEOTIDASE"/>
    <property type="match status" value="1"/>
</dbReference>
<accession>A0A1B4V6A5</accession>
<dbReference type="EMBL" id="AP014936">
    <property type="protein sequence ID" value="BAU49076.1"/>
    <property type="molecule type" value="Genomic_DNA"/>
</dbReference>
<dbReference type="SUPFAM" id="SSF55816">
    <property type="entry name" value="5'-nucleotidase (syn. UDP-sugar hydrolase), C-terminal domain"/>
    <property type="match status" value="1"/>
</dbReference>
<proteinExistence type="inferred from homology"/>
<dbReference type="GO" id="GO:0046872">
    <property type="term" value="F:metal ion binding"/>
    <property type="evidence" value="ECO:0007669"/>
    <property type="project" value="InterPro"/>
</dbReference>
<sequence length="497" mass="53434">MNDSALTILHTNDLHGHIEPWTGWGELDGKRIGGLDRIATAVADVRREVGAEKVLLLDGGDTIGDTMIAVETEGRAVVEAMNAIGYDAMVIGNHEPDFGPEALARRIGEARFPVLAANLYRKGGGHFATPYVLRTINGVRIGVIGLAYPNTALTTASKNVAGLEFRDAIDTARELVPQLRREGAQLVVVLSHFGLSAEQHLAREVPGIDVIVGGHSHNRMVEAERVGETLIVQAGAHGSDLGRLDLTIENGRVTGHRRHLILIDNDLLQPDPRVADVVHAALAPHRERLDETVGAAGGTVARAQTLAGQEPGPRDEPSPADMLFADIVRRETGVDAALLPGVGYGVAIPPGSIAAAGLRNLIPHDSKVVTMTLTGAQVREILEQSLENTYTKDPRVKVGGLVQVSGLTFAYRRDAKRGERLREVRIGDEPLDPGRRYRVATNTLLAQGGHRYRTFTEGQDRRELGSQYELVKSAIGRAGTLVAPAEPRVRRTSSAAR</sequence>
<evidence type="ECO:0000256" key="1">
    <source>
        <dbReference type="ARBA" id="ARBA00006654"/>
    </source>
</evidence>
<dbReference type="PRINTS" id="PR01607">
    <property type="entry name" value="APYRASEFAMLY"/>
</dbReference>
<evidence type="ECO:0000256" key="3">
    <source>
        <dbReference type="RuleBase" id="RU362119"/>
    </source>
</evidence>
<dbReference type="Proteomes" id="UP000218899">
    <property type="component" value="Chromosome"/>
</dbReference>
<dbReference type="Gene3D" id="3.90.780.10">
    <property type="entry name" value="5'-Nucleotidase, C-terminal domain"/>
    <property type="match status" value="1"/>
</dbReference>
<feature type="domain" description="5'-Nucleotidase C-terminal" evidence="5">
    <location>
        <begin position="314"/>
        <end position="456"/>
    </location>
</feature>
<protein>
    <submittedName>
        <fullName evidence="6">5'-nucleotidase</fullName>
    </submittedName>
</protein>
<dbReference type="InterPro" id="IPR008334">
    <property type="entry name" value="5'-Nucleotdase_C"/>
</dbReference>
<dbReference type="InterPro" id="IPR029052">
    <property type="entry name" value="Metallo-depent_PP-like"/>
</dbReference>
<dbReference type="Pfam" id="PF02872">
    <property type="entry name" value="5_nucleotid_C"/>
    <property type="match status" value="1"/>
</dbReference>
<organism evidence="6 7">
    <name type="scientific">Sulfurifustis variabilis</name>
    <dbReference type="NCBI Taxonomy" id="1675686"/>
    <lineage>
        <taxon>Bacteria</taxon>
        <taxon>Pseudomonadati</taxon>
        <taxon>Pseudomonadota</taxon>
        <taxon>Gammaproteobacteria</taxon>
        <taxon>Acidiferrobacterales</taxon>
        <taxon>Acidiferrobacteraceae</taxon>
        <taxon>Sulfurifustis</taxon>
    </lineage>
</organism>
<evidence type="ECO:0000313" key="7">
    <source>
        <dbReference type="Proteomes" id="UP000218899"/>
    </source>
</evidence>
<gene>
    <name evidence="6" type="ORF">SVA_2528</name>
</gene>
<dbReference type="SUPFAM" id="SSF56300">
    <property type="entry name" value="Metallo-dependent phosphatases"/>
    <property type="match status" value="1"/>
</dbReference>
<keyword evidence="7" id="KW-1185">Reference proteome</keyword>
<dbReference type="InterPro" id="IPR036907">
    <property type="entry name" value="5'-Nucleotdase_C_sf"/>
</dbReference>
<dbReference type="KEGG" id="sva:SVA_2528"/>
<dbReference type="InterPro" id="IPR006179">
    <property type="entry name" value="5_nucleotidase/apyrase"/>
</dbReference>
<dbReference type="Gene3D" id="3.60.21.10">
    <property type="match status" value="1"/>
</dbReference>
<feature type="domain" description="Calcineurin-like phosphoesterase" evidence="4">
    <location>
        <begin position="6"/>
        <end position="218"/>
    </location>
</feature>
<name>A0A1B4V6A5_9GAMM</name>
<dbReference type="CDD" id="cd00845">
    <property type="entry name" value="MPP_UshA_N_like"/>
    <property type="match status" value="1"/>
</dbReference>
<dbReference type="GO" id="GO:0009166">
    <property type="term" value="P:nucleotide catabolic process"/>
    <property type="evidence" value="ECO:0007669"/>
    <property type="project" value="InterPro"/>
</dbReference>
<dbReference type="GO" id="GO:0000166">
    <property type="term" value="F:nucleotide binding"/>
    <property type="evidence" value="ECO:0007669"/>
    <property type="project" value="UniProtKB-KW"/>
</dbReference>
<reference evidence="6 7" key="1">
    <citation type="submission" date="2015-08" db="EMBL/GenBank/DDBJ databases">
        <title>Complete genome sequence of Sulfurifustis variabilis.</title>
        <authorList>
            <person name="Miura A."/>
            <person name="Kojima H."/>
            <person name="Fukui M."/>
        </authorList>
    </citation>
    <scope>NUCLEOTIDE SEQUENCE [LARGE SCALE GENOMIC DNA]</scope>
    <source>
        <strain evidence="7">skN76</strain>
    </source>
</reference>
<evidence type="ECO:0000313" key="6">
    <source>
        <dbReference type="EMBL" id="BAU49076.1"/>
    </source>
</evidence>
<dbReference type="PROSITE" id="PS00785">
    <property type="entry name" value="5_NUCLEOTIDASE_1"/>
    <property type="match status" value="1"/>
</dbReference>
<dbReference type="InterPro" id="IPR004843">
    <property type="entry name" value="Calcineurin-like_PHP"/>
</dbReference>
<keyword evidence="3" id="KW-0378">Hydrolase</keyword>
<dbReference type="AlphaFoldDB" id="A0A1B4V6A5"/>
<evidence type="ECO:0000259" key="4">
    <source>
        <dbReference type="Pfam" id="PF00149"/>
    </source>
</evidence>